<proteinExistence type="predicted"/>
<keyword evidence="1" id="KW-0812">Transmembrane</keyword>
<evidence type="ECO:0000313" key="3">
    <source>
        <dbReference type="EMBL" id="KIO70194.1"/>
    </source>
</evidence>
<name>A0A090IVP1_9BACI</name>
<dbReference type="AlphaFoldDB" id="A0A090IVP1"/>
<dbReference type="EMBL" id="CCRF01000065">
    <property type="protein sequence ID" value="CEE02161.1"/>
    <property type="molecule type" value="Genomic_DNA"/>
</dbReference>
<dbReference type="Proteomes" id="UP000040576">
    <property type="component" value="Unassembled WGS sequence"/>
</dbReference>
<keyword evidence="1" id="KW-1133">Transmembrane helix</keyword>
<protein>
    <submittedName>
        <fullName evidence="2">Putative membrane protein</fullName>
    </submittedName>
</protein>
<organism evidence="2 5">
    <name type="scientific">Caldibacillus thermoamylovorans</name>
    <dbReference type="NCBI Taxonomy" id="35841"/>
    <lineage>
        <taxon>Bacteria</taxon>
        <taxon>Bacillati</taxon>
        <taxon>Bacillota</taxon>
        <taxon>Bacilli</taxon>
        <taxon>Bacillales</taxon>
        <taxon>Bacillaceae</taxon>
        <taxon>Caldibacillus</taxon>
    </lineage>
</organism>
<reference evidence="2 5" key="1">
    <citation type="submission" date="2014-07" db="EMBL/GenBank/DDBJ databases">
        <authorList>
            <person name="Wibberg Daniel"/>
        </authorList>
    </citation>
    <scope>NUCLEOTIDE SEQUENCE [LARGE SCALE GENOMIC DNA]</scope>
</reference>
<gene>
    <name evidence="3" type="ORF">B4167_0886</name>
    <name evidence="2" type="ORF">BT1A1_2340</name>
</gene>
<dbReference type="Proteomes" id="UP000032076">
    <property type="component" value="Unassembled WGS sequence"/>
</dbReference>
<evidence type="ECO:0000313" key="5">
    <source>
        <dbReference type="Proteomes" id="UP000040576"/>
    </source>
</evidence>
<sequence length="46" mass="5667">MLLNLSIHTPLFRGEEKDETRRYIKYVTVLFFGFAYLFLYKLYRIS</sequence>
<keyword evidence="1" id="KW-0472">Membrane</keyword>
<reference evidence="3 4" key="2">
    <citation type="submission" date="2015-01" db="EMBL/GenBank/DDBJ databases">
        <title>Draft Genome Sequences of Four Bacillus thermoamylovorans Strains, Isolated From Food Products.</title>
        <authorList>
            <person name="Krawcyk A.O."/>
            <person name="Berendsen E.M."/>
            <person name="Eijlander R.T."/>
            <person name="de Jong A."/>
            <person name="Wells-Bennik M."/>
            <person name="Kuipers O.P."/>
        </authorList>
    </citation>
    <scope>NUCLEOTIDE SEQUENCE [LARGE SCALE GENOMIC DNA]</scope>
    <source>
        <strain evidence="3 4">B4167</strain>
    </source>
</reference>
<evidence type="ECO:0000313" key="4">
    <source>
        <dbReference type="Proteomes" id="UP000032076"/>
    </source>
</evidence>
<dbReference type="PATRIC" id="fig|35841.6.peg.3315"/>
<dbReference type="EMBL" id="JXLU01000147">
    <property type="protein sequence ID" value="KIO70194.1"/>
    <property type="molecule type" value="Genomic_DNA"/>
</dbReference>
<evidence type="ECO:0000313" key="2">
    <source>
        <dbReference type="EMBL" id="CEE02161.1"/>
    </source>
</evidence>
<evidence type="ECO:0000256" key="1">
    <source>
        <dbReference type="SAM" id="Phobius"/>
    </source>
</evidence>
<accession>A0A090IVP1</accession>
<keyword evidence="5" id="KW-1185">Reference proteome</keyword>
<feature type="transmembrane region" description="Helical" evidence="1">
    <location>
        <begin position="23"/>
        <end position="43"/>
    </location>
</feature>